<feature type="chain" id="PRO_5004824939" description="NADP-dependent oxidoreductase domain-containing protein" evidence="3">
    <location>
        <begin position="22"/>
        <end position="340"/>
    </location>
</feature>
<keyword evidence="3" id="KW-0732">Signal</keyword>
<dbReference type="STRING" id="1220924.W2RNW2"/>
<dbReference type="InterPro" id="IPR023210">
    <property type="entry name" value="NADP_OxRdtase_dom"/>
</dbReference>
<keyword evidence="1" id="KW-0560">Oxidoreductase</keyword>
<dbReference type="AlphaFoldDB" id="W2RNW2"/>
<dbReference type="SUPFAM" id="SSF51430">
    <property type="entry name" value="NAD(P)-linked oxidoreductase"/>
    <property type="match status" value="1"/>
</dbReference>
<feature type="signal peptide" evidence="3">
    <location>
        <begin position="1"/>
        <end position="21"/>
    </location>
</feature>
<dbReference type="RefSeq" id="XP_008720184.1">
    <property type="nucleotide sequence ID" value="XM_008721962.1"/>
</dbReference>
<dbReference type="Proteomes" id="UP000030752">
    <property type="component" value="Unassembled WGS sequence"/>
</dbReference>
<dbReference type="eggNOG" id="ENOG502QU2T">
    <property type="taxonomic scope" value="Eukaryota"/>
</dbReference>
<protein>
    <recommendedName>
        <fullName evidence="4">NADP-dependent oxidoreductase domain-containing protein</fullName>
    </recommendedName>
</protein>
<keyword evidence="6" id="KW-1185">Reference proteome</keyword>
<gene>
    <name evidence="5" type="ORF">HMPREF1541_07638</name>
</gene>
<reference evidence="5 6" key="1">
    <citation type="submission" date="2013-03" db="EMBL/GenBank/DDBJ databases">
        <title>The Genome Sequence of Phialophora europaea CBS 101466.</title>
        <authorList>
            <consortium name="The Broad Institute Genomics Platform"/>
            <person name="Cuomo C."/>
            <person name="de Hoog S."/>
            <person name="Gorbushina A."/>
            <person name="Walker B."/>
            <person name="Young S.K."/>
            <person name="Zeng Q."/>
            <person name="Gargeya S."/>
            <person name="Fitzgerald M."/>
            <person name="Haas B."/>
            <person name="Abouelleil A."/>
            <person name="Allen A.W."/>
            <person name="Alvarado L."/>
            <person name="Arachchi H.M."/>
            <person name="Berlin A.M."/>
            <person name="Chapman S.B."/>
            <person name="Gainer-Dewar J."/>
            <person name="Goldberg J."/>
            <person name="Griggs A."/>
            <person name="Gujja S."/>
            <person name="Hansen M."/>
            <person name="Howarth C."/>
            <person name="Imamovic A."/>
            <person name="Ireland A."/>
            <person name="Larimer J."/>
            <person name="McCowan C."/>
            <person name="Murphy C."/>
            <person name="Pearson M."/>
            <person name="Poon T.W."/>
            <person name="Priest M."/>
            <person name="Roberts A."/>
            <person name="Saif S."/>
            <person name="Shea T."/>
            <person name="Sisk P."/>
            <person name="Sykes S."/>
            <person name="Wortman J."/>
            <person name="Nusbaum C."/>
            <person name="Birren B."/>
        </authorList>
    </citation>
    <scope>NUCLEOTIDE SEQUENCE [LARGE SCALE GENOMIC DNA]</scope>
    <source>
        <strain evidence="5 6">CBS 101466</strain>
    </source>
</reference>
<accession>W2RNW2</accession>
<evidence type="ECO:0000259" key="4">
    <source>
        <dbReference type="Pfam" id="PF00248"/>
    </source>
</evidence>
<dbReference type="PANTHER" id="PTHR43364:SF4">
    <property type="entry name" value="NAD(P)-LINKED OXIDOREDUCTASE SUPERFAMILY PROTEIN"/>
    <property type="match status" value="1"/>
</dbReference>
<dbReference type="InterPro" id="IPR036812">
    <property type="entry name" value="NAD(P)_OxRdtase_dom_sf"/>
</dbReference>
<dbReference type="InParanoid" id="W2RNW2"/>
<dbReference type="Gene3D" id="3.20.20.100">
    <property type="entry name" value="NADP-dependent oxidoreductase domain"/>
    <property type="match status" value="1"/>
</dbReference>
<evidence type="ECO:0000313" key="5">
    <source>
        <dbReference type="EMBL" id="ETN38015.1"/>
    </source>
</evidence>
<dbReference type="Pfam" id="PF00248">
    <property type="entry name" value="Aldo_ket_red"/>
    <property type="match status" value="1"/>
</dbReference>
<dbReference type="GO" id="GO:0016491">
    <property type="term" value="F:oxidoreductase activity"/>
    <property type="evidence" value="ECO:0007669"/>
    <property type="project" value="UniProtKB-KW"/>
</dbReference>
<dbReference type="PANTHER" id="PTHR43364">
    <property type="entry name" value="NADH-SPECIFIC METHYLGLYOXAL REDUCTASE-RELATED"/>
    <property type="match status" value="1"/>
</dbReference>
<comment type="similarity">
    <text evidence="2">Belongs to the aldo/keto reductase family. Aldo/keto reductase 2 subfamily.</text>
</comment>
<evidence type="ECO:0000256" key="2">
    <source>
        <dbReference type="ARBA" id="ARBA00038157"/>
    </source>
</evidence>
<name>W2RNW2_CYPE1</name>
<dbReference type="CDD" id="cd19075">
    <property type="entry name" value="AKR_AKR7A1-5"/>
    <property type="match status" value="1"/>
</dbReference>
<sequence>MAPQPTTALAVVLGCMTIGDAAHSQSRIKSEEEEKAFLDAFASHGHTMLDTAIMYSSGSCEKHLGSLDLPSRGLVVATKIYPTASAFPGAPVPQYSHTRECIRATLAESLSSLQTPSVDLYYLHAPDRNTPFLDSLRAITELHQEGRFARFGVSNYTAADMREMLALCEQHNLLKPTVYQGMYNALHRAVELELLPLLREHGIAFYAYNPLAGGYLTDRYQRDTKLEGLERGSRFDPSTFQGKGYIARYWNDAMFDALELLRPVAKKFGLGEAECALRWMMHHGLLEAKFGDAVVVGASSVAQLEGNLTLMEKGPLPEEVLRVLDQGWQRTKDVNVKYWH</sequence>
<evidence type="ECO:0000313" key="6">
    <source>
        <dbReference type="Proteomes" id="UP000030752"/>
    </source>
</evidence>
<dbReference type="GeneID" id="19974977"/>
<evidence type="ECO:0000256" key="3">
    <source>
        <dbReference type="SAM" id="SignalP"/>
    </source>
</evidence>
<feature type="domain" description="NADP-dependent oxidoreductase" evidence="4">
    <location>
        <begin position="11"/>
        <end position="326"/>
    </location>
</feature>
<dbReference type="VEuPathDB" id="FungiDB:HMPREF1541_07638"/>
<dbReference type="HOGENOM" id="CLU_023205_1_1_1"/>
<evidence type="ECO:0000256" key="1">
    <source>
        <dbReference type="ARBA" id="ARBA00023002"/>
    </source>
</evidence>
<dbReference type="InterPro" id="IPR050523">
    <property type="entry name" value="AKR_Detox_Biosynth"/>
</dbReference>
<organism evidence="5 6">
    <name type="scientific">Cyphellophora europaea (strain CBS 101466)</name>
    <name type="common">Phialophora europaea</name>
    <dbReference type="NCBI Taxonomy" id="1220924"/>
    <lineage>
        <taxon>Eukaryota</taxon>
        <taxon>Fungi</taxon>
        <taxon>Dikarya</taxon>
        <taxon>Ascomycota</taxon>
        <taxon>Pezizomycotina</taxon>
        <taxon>Eurotiomycetes</taxon>
        <taxon>Chaetothyriomycetidae</taxon>
        <taxon>Chaetothyriales</taxon>
        <taxon>Cyphellophoraceae</taxon>
        <taxon>Cyphellophora</taxon>
    </lineage>
</organism>
<dbReference type="EMBL" id="KB822723">
    <property type="protein sequence ID" value="ETN38015.1"/>
    <property type="molecule type" value="Genomic_DNA"/>
</dbReference>
<proteinExistence type="inferred from homology"/>
<dbReference type="OrthoDB" id="48988at2759"/>